<dbReference type="CDD" id="cd01949">
    <property type="entry name" value="GGDEF"/>
    <property type="match status" value="1"/>
</dbReference>
<dbReference type="EMBL" id="ABCJ01000002">
    <property type="protein sequence ID" value="EDM23969.1"/>
    <property type="molecule type" value="Genomic_DNA"/>
</dbReference>
<dbReference type="NCBIfam" id="TIGR00254">
    <property type="entry name" value="GGDEF"/>
    <property type="match status" value="1"/>
</dbReference>
<evidence type="ECO:0000259" key="2">
    <source>
        <dbReference type="PROSITE" id="PS50887"/>
    </source>
</evidence>
<evidence type="ECO:0000313" key="4">
    <source>
        <dbReference type="Proteomes" id="UP000003288"/>
    </source>
</evidence>
<reference evidence="3 4" key="1">
    <citation type="journal article" date="2011" name="Stand. Genomic Sci.">
        <title>Draft genome sequence of Caminibacter mediatlanticus strain TB-2, an epsilonproteobacterium isolated from a deep-sea hydrothermal vent.</title>
        <authorList>
            <person name="Giovannelli D."/>
            <person name="Ferriera S."/>
            <person name="Johnson J."/>
            <person name="Kravitz S."/>
            <person name="Perez-Rodriguez I."/>
            <person name="Ricci J."/>
            <person name="O'Brien C."/>
            <person name="Voordeckers J.W."/>
            <person name="Bini E."/>
            <person name="Vetriani C."/>
        </authorList>
    </citation>
    <scope>NUCLEOTIDE SEQUENCE [LARGE SCALE GENOMIC DNA]</scope>
    <source>
        <strain evidence="3 4">TB-2</strain>
    </source>
</reference>
<dbReference type="InterPro" id="IPR035919">
    <property type="entry name" value="EAL_sf"/>
</dbReference>
<dbReference type="PANTHER" id="PTHR33121:SF71">
    <property type="entry name" value="OXYGEN SENSOR PROTEIN DOSP"/>
    <property type="match status" value="1"/>
</dbReference>
<evidence type="ECO:0000259" key="1">
    <source>
        <dbReference type="PROSITE" id="PS50883"/>
    </source>
</evidence>
<dbReference type="PROSITE" id="PS50883">
    <property type="entry name" value="EAL"/>
    <property type="match status" value="1"/>
</dbReference>
<dbReference type="PROSITE" id="PS50887">
    <property type="entry name" value="GGDEF"/>
    <property type="match status" value="1"/>
</dbReference>
<dbReference type="PANTHER" id="PTHR33121">
    <property type="entry name" value="CYCLIC DI-GMP PHOSPHODIESTERASE PDEF"/>
    <property type="match status" value="1"/>
</dbReference>
<dbReference type="SMART" id="SM00267">
    <property type="entry name" value="GGDEF"/>
    <property type="match status" value="1"/>
</dbReference>
<accession>A0AAI9AI76</accession>
<dbReference type="InterPro" id="IPR043128">
    <property type="entry name" value="Rev_trsase/Diguanyl_cyclase"/>
</dbReference>
<dbReference type="InterPro" id="IPR050706">
    <property type="entry name" value="Cyclic-di-GMP_PDE-like"/>
</dbReference>
<evidence type="ECO:0000313" key="3">
    <source>
        <dbReference type="EMBL" id="EDM23969.1"/>
    </source>
</evidence>
<dbReference type="InterPro" id="IPR000160">
    <property type="entry name" value="GGDEF_dom"/>
</dbReference>
<dbReference type="CDD" id="cd01948">
    <property type="entry name" value="EAL"/>
    <property type="match status" value="1"/>
</dbReference>
<dbReference type="Gene3D" id="3.20.20.450">
    <property type="entry name" value="EAL domain"/>
    <property type="match status" value="1"/>
</dbReference>
<dbReference type="SUPFAM" id="SSF55073">
    <property type="entry name" value="Nucleotide cyclase"/>
    <property type="match status" value="1"/>
</dbReference>
<dbReference type="Gene3D" id="3.30.70.270">
    <property type="match status" value="1"/>
</dbReference>
<dbReference type="AlphaFoldDB" id="A0AAI9AI76"/>
<organism evidence="3 4">
    <name type="scientific">Caminibacter mediatlanticus TB-2</name>
    <dbReference type="NCBI Taxonomy" id="391592"/>
    <lineage>
        <taxon>Bacteria</taxon>
        <taxon>Pseudomonadati</taxon>
        <taxon>Campylobacterota</taxon>
        <taxon>Epsilonproteobacteria</taxon>
        <taxon>Nautiliales</taxon>
        <taxon>Nautiliaceae</taxon>
        <taxon>Caminibacter</taxon>
    </lineage>
</organism>
<proteinExistence type="predicted"/>
<dbReference type="GO" id="GO:0071111">
    <property type="term" value="F:cyclic-guanylate-specific phosphodiesterase activity"/>
    <property type="evidence" value="ECO:0007669"/>
    <property type="project" value="InterPro"/>
</dbReference>
<protein>
    <recommendedName>
        <fullName evidence="5">Bifunctional diguanylate cyclase/phosphodiesterase</fullName>
    </recommendedName>
</protein>
<feature type="domain" description="GGDEF" evidence="2">
    <location>
        <begin position="326"/>
        <end position="454"/>
    </location>
</feature>
<feature type="domain" description="EAL" evidence="1">
    <location>
        <begin position="463"/>
        <end position="716"/>
    </location>
</feature>
<comment type="caution">
    <text evidence="3">The sequence shown here is derived from an EMBL/GenBank/DDBJ whole genome shotgun (WGS) entry which is preliminary data.</text>
</comment>
<gene>
    <name evidence="3" type="ORF">CMTB2_06936</name>
</gene>
<dbReference type="Pfam" id="PF00990">
    <property type="entry name" value="GGDEF"/>
    <property type="match status" value="1"/>
</dbReference>
<sequence>MKEIVKSVEKKLKELNKYDSEVMKIIEDSFESCVSFYSQRDGIILLNSENEIISIDDRFKDWFKIDIEKFINKKFCTLFDESISVFVEEFLKEVEDKRFLEKNSMFIKIGRVKKHLDLKIEILEINKKVYKLVIFKDKEFDYINYQLSFIEKKVDNIIVRIKDFKILMQELVNIFVESNLFDAAWVGKIDREFKKVIPIVTTMEYKEFDFDEISHVVEVLFKKNEIIFENEKGYKTEIIFPLFKRWDYKNSDEIVYVVLVFSKEKIIFKDSETYRLREIIYKINVAISDLMLKQEAQNLILKDPLTNTYLRKVLIEKMKEYIDDKIPFAFVLIDIDKLSIVNDVLGFWAGDEVLKKLANYLNDLNAFISRYGSDEFGLIIKGDKEKVYKELDKLIKFNDNLLKINGSTLFMPISISVGFFPEDASKLEELILKTEKALKEAKKKGGNKIEYVSENLNLLPKDYLEIQKELKEAIINDEYVMYYQPIIDIKNKKVWGVEALLRWKSKKRGLVSPAKFIPILEESGLINEVGDIVIDKVIDSLKEFEEYNLHIAFSLNLSVTQLLSKNIAREIIKKCDKKKINKEKLVVEITESVLMENLEILNVQLEEFKKNNIKVEIDDFGTGYSSLAYLKRIPVYALKIDREFVKDILVDEEDLSIVDAIISIAKSLKKETIAEGVEEKEQFLKLNDMGVDKIQGYYFAKPMTKEELIKYLEEFDFNKFL</sequence>
<name>A0AAI9AI76_9BACT</name>
<dbReference type="RefSeq" id="WP_007473924.1">
    <property type="nucleotide sequence ID" value="NZ_ABCJ01000002.1"/>
</dbReference>
<dbReference type="SMART" id="SM00052">
    <property type="entry name" value="EAL"/>
    <property type="match status" value="1"/>
</dbReference>
<dbReference type="InterPro" id="IPR029787">
    <property type="entry name" value="Nucleotide_cyclase"/>
</dbReference>
<dbReference type="Pfam" id="PF00563">
    <property type="entry name" value="EAL"/>
    <property type="match status" value="1"/>
</dbReference>
<dbReference type="Proteomes" id="UP000003288">
    <property type="component" value="Unassembled WGS sequence"/>
</dbReference>
<dbReference type="InterPro" id="IPR001633">
    <property type="entry name" value="EAL_dom"/>
</dbReference>
<dbReference type="SUPFAM" id="SSF141868">
    <property type="entry name" value="EAL domain-like"/>
    <property type="match status" value="1"/>
</dbReference>
<evidence type="ECO:0008006" key="5">
    <source>
        <dbReference type="Google" id="ProtNLM"/>
    </source>
</evidence>